<proteinExistence type="predicted"/>
<keyword evidence="3" id="KW-1185">Reference proteome</keyword>
<dbReference type="STRING" id="1423802.FC56_GL001290"/>
<dbReference type="PROSITE" id="PS51819">
    <property type="entry name" value="VOC"/>
    <property type="match status" value="1"/>
</dbReference>
<feature type="domain" description="VOC" evidence="1">
    <location>
        <begin position="9"/>
        <end position="127"/>
    </location>
</feature>
<dbReference type="EMBL" id="AYZR01000004">
    <property type="protein sequence ID" value="KRM94337.1"/>
    <property type="molecule type" value="Genomic_DNA"/>
</dbReference>
<organism evidence="2 3">
    <name type="scientific">Lentilactobacillus senioris DSM 24302 = JCM 17472</name>
    <dbReference type="NCBI Taxonomy" id="1423802"/>
    <lineage>
        <taxon>Bacteria</taxon>
        <taxon>Bacillati</taxon>
        <taxon>Bacillota</taxon>
        <taxon>Bacilli</taxon>
        <taxon>Lactobacillales</taxon>
        <taxon>Lactobacillaceae</taxon>
        <taxon>Lentilactobacillus</taxon>
    </lineage>
</organism>
<comment type="caution">
    <text evidence="2">The sequence shown here is derived from an EMBL/GenBank/DDBJ whole genome shotgun (WGS) entry which is preliminary data.</text>
</comment>
<dbReference type="InterPro" id="IPR029068">
    <property type="entry name" value="Glyas_Bleomycin-R_OHBP_Dase"/>
</dbReference>
<evidence type="ECO:0000259" key="1">
    <source>
        <dbReference type="PROSITE" id="PS51819"/>
    </source>
</evidence>
<dbReference type="CDD" id="cd06587">
    <property type="entry name" value="VOC"/>
    <property type="match status" value="1"/>
</dbReference>
<dbReference type="AlphaFoldDB" id="A0A0R2CRB1"/>
<evidence type="ECO:0000313" key="3">
    <source>
        <dbReference type="Proteomes" id="UP000051256"/>
    </source>
</evidence>
<dbReference type="InterPro" id="IPR004360">
    <property type="entry name" value="Glyas_Fos-R_dOase_dom"/>
</dbReference>
<dbReference type="RefSeq" id="WP_054670119.1">
    <property type="nucleotide sequence ID" value="NZ_AYZR01000004.1"/>
</dbReference>
<dbReference type="Pfam" id="PF00903">
    <property type="entry name" value="Glyoxalase"/>
    <property type="match status" value="1"/>
</dbReference>
<dbReference type="Gene3D" id="3.10.180.10">
    <property type="entry name" value="2,3-Dihydroxybiphenyl 1,2-Dioxygenase, domain 1"/>
    <property type="match status" value="1"/>
</dbReference>
<dbReference type="PATRIC" id="fig|1423802.4.peg.1309"/>
<protein>
    <submittedName>
        <fullName evidence="2">Methylmalonyl-CoA epimerase</fullName>
    </submittedName>
</protein>
<dbReference type="SUPFAM" id="SSF54593">
    <property type="entry name" value="Glyoxalase/Bleomycin resistance protein/Dihydroxybiphenyl dioxygenase"/>
    <property type="match status" value="1"/>
</dbReference>
<sequence>MSITDQVTDLQHVGIPTADLAATIKFYEGLRFQLVGQFKNGAGEVAFLRFNHLTIETWTGDPVVHQAGAINHISLDTRDAQATFDAAQEAGYKIVEEQVQELPFWEHGIKYFNILGPNDETIEFCEIIK</sequence>
<gene>
    <name evidence="2" type="ORF">FC56_GL001290</name>
</gene>
<reference evidence="2 3" key="1">
    <citation type="journal article" date="2015" name="Genome Announc.">
        <title>Expanding the biotechnology potential of lactobacilli through comparative genomics of 213 strains and associated genera.</title>
        <authorList>
            <person name="Sun Z."/>
            <person name="Harris H.M."/>
            <person name="McCann A."/>
            <person name="Guo C."/>
            <person name="Argimon S."/>
            <person name="Zhang W."/>
            <person name="Yang X."/>
            <person name="Jeffery I.B."/>
            <person name="Cooney J.C."/>
            <person name="Kagawa T.F."/>
            <person name="Liu W."/>
            <person name="Song Y."/>
            <person name="Salvetti E."/>
            <person name="Wrobel A."/>
            <person name="Rasinkangas P."/>
            <person name="Parkhill J."/>
            <person name="Rea M.C."/>
            <person name="O'Sullivan O."/>
            <person name="Ritari J."/>
            <person name="Douillard F.P."/>
            <person name="Paul Ross R."/>
            <person name="Yang R."/>
            <person name="Briner A.E."/>
            <person name="Felis G.E."/>
            <person name="de Vos W.M."/>
            <person name="Barrangou R."/>
            <person name="Klaenhammer T.R."/>
            <person name="Caufield P.W."/>
            <person name="Cui Y."/>
            <person name="Zhang H."/>
            <person name="O'Toole P.W."/>
        </authorList>
    </citation>
    <scope>NUCLEOTIDE SEQUENCE [LARGE SCALE GENOMIC DNA]</scope>
    <source>
        <strain evidence="2 3">DSM 24302</strain>
    </source>
</reference>
<dbReference type="Proteomes" id="UP000051256">
    <property type="component" value="Unassembled WGS sequence"/>
</dbReference>
<dbReference type="InterPro" id="IPR037523">
    <property type="entry name" value="VOC_core"/>
</dbReference>
<accession>A0A0R2CRB1</accession>
<evidence type="ECO:0000313" key="2">
    <source>
        <dbReference type="EMBL" id="KRM94337.1"/>
    </source>
</evidence>
<name>A0A0R2CRB1_9LACO</name>